<dbReference type="AlphaFoldDB" id="A0A167K6A8"/>
<name>A0A167K6A8_PHYB8</name>
<dbReference type="EMBL" id="KV441024">
    <property type="protein sequence ID" value="OAD67360.1"/>
    <property type="molecule type" value="Genomic_DNA"/>
</dbReference>
<dbReference type="OrthoDB" id="2224690at2759"/>
<sequence length="188" mass="21358">MVPNKSNKTTRRNRKNLVIHQYIPSPPSTKDQEGEKFVPTVSSSGSLDSLTYYKKTSTTSRGSYLVKKVIVLSIPINCAILLLYLLDINGFNTPKVCSSCKTKYLRYFLNANDRPILSILVCNSYNVFWNRDIMAGKNMYYIVQEIWSGNYRLEIFIPQPRSRTTATRTTATQSVTMNVVVPHSSGRT</sequence>
<keyword evidence="3" id="KW-1185">Reference proteome</keyword>
<evidence type="ECO:0000313" key="2">
    <source>
        <dbReference type="EMBL" id="OAD67360.1"/>
    </source>
</evidence>
<protein>
    <submittedName>
        <fullName evidence="2">Uncharacterized protein</fullName>
    </submittedName>
</protein>
<dbReference type="GeneID" id="28998148"/>
<keyword evidence="1" id="KW-0472">Membrane</keyword>
<dbReference type="InParanoid" id="A0A167K6A8"/>
<gene>
    <name evidence="2" type="ORF">PHYBLDRAFT_174398</name>
</gene>
<dbReference type="Proteomes" id="UP000077315">
    <property type="component" value="Unassembled WGS sequence"/>
</dbReference>
<feature type="transmembrane region" description="Helical" evidence="1">
    <location>
        <begin position="69"/>
        <end position="86"/>
    </location>
</feature>
<evidence type="ECO:0000313" key="3">
    <source>
        <dbReference type="Proteomes" id="UP000077315"/>
    </source>
</evidence>
<proteinExistence type="predicted"/>
<organism evidence="2 3">
    <name type="scientific">Phycomyces blakesleeanus (strain ATCC 8743b / DSM 1359 / FGSC 10004 / NBRC 33097 / NRRL 1555)</name>
    <dbReference type="NCBI Taxonomy" id="763407"/>
    <lineage>
        <taxon>Eukaryota</taxon>
        <taxon>Fungi</taxon>
        <taxon>Fungi incertae sedis</taxon>
        <taxon>Mucoromycota</taxon>
        <taxon>Mucoromycotina</taxon>
        <taxon>Mucoromycetes</taxon>
        <taxon>Mucorales</taxon>
        <taxon>Phycomycetaceae</taxon>
        <taxon>Phycomyces</taxon>
    </lineage>
</organism>
<dbReference type="RefSeq" id="XP_018285400.1">
    <property type="nucleotide sequence ID" value="XM_018437242.1"/>
</dbReference>
<keyword evidence="1" id="KW-1133">Transmembrane helix</keyword>
<reference evidence="3" key="1">
    <citation type="submission" date="2015-06" db="EMBL/GenBank/DDBJ databases">
        <title>Expansion of signal transduction pathways in fungi by whole-genome duplication.</title>
        <authorList>
            <consortium name="DOE Joint Genome Institute"/>
            <person name="Corrochano L.M."/>
            <person name="Kuo A."/>
            <person name="Marcet-Houben M."/>
            <person name="Polaino S."/>
            <person name="Salamov A."/>
            <person name="Villalobos J.M."/>
            <person name="Alvarez M.I."/>
            <person name="Avalos J."/>
            <person name="Benito E.P."/>
            <person name="Benoit I."/>
            <person name="Burger G."/>
            <person name="Camino L.P."/>
            <person name="Canovas D."/>
            <person name="Cerda-Olmedo E."/>
            <person name="Cheng J.-F."/>
            <person name="Dominguez A."/>
            <person name="Elias M."/>
            <person name="Eslava A.P."/>
            <person name="Glaser F."/>
            <person name="Grimwood J."/>
            <person name="Gutierrez G."/>
            <person name="Heitman J."/>
            <person name="Henrissat B."/>
            <person name="Iturriaga E.A."/>
            <person name="Lang B.F."/>
            <person name="Lavin J.L."/>
            <person name="Lee S."/>
            <person name="Li W."/>
            <person name="Lindquist E."/>
            <person name="Lopez-Garcia S."/>
            <person name="Luque E.M."/>
            <person name="Marcos A.T."/>
            <person name="Martin J."/>
            <person name="McCluskey K."/>
            <person name="Medina H.R."/>
            <person name="Miralles-Duran A."/>
            <person name="Miyazaki A."/>
            <person name="Munoz-Torres E."/>
            <person name="Oguiza J.A."/>
            <person name="Ohm R."/>
            <person name="Olmedo M."/>
            <person name="Orejas M."/>
            <person name="Ortiz-Castellanos L."/>
            <person name="Pisabarro A.G."/>
            <person name="Rodriguez-Romero J."/>
            <person name="Ruiz-Herrera J."/>
            <person name="Ruiz-Vazquez R."/>
            <person name="Sanz C."/>
            <person name="Schackwitz W."/>
            <person name="Schmutz J."/>
            <person name="Shahriari M."/>
            <person name="Shelest E."/>
            <person name="Silva-Franco F."/>
            <person name="Soanes D."/>
            <person name="Syed K."/>
            <person name="Tagua V.G."/>
            <person name="Talbot N.J."/>
            <person name="Thon M."/>
            <person name="De vries R.P."/>
            <person name="Wiebenga A."/>
            <person name="Yadav J.S."/>
            <person name="Braun E.L."/>
            <person name="Baker S."/>
            <person name="Garre V."/>
            <person name="Horwitz B."/>
            <person name="Torres-Martinez S."/>
            <person name="Idnurm A."/>
            <person name="Herrera-Estrella A."/>
            <person name="Gabaldon T."/>
            <person name="Grigoriev I.V."/>
        </authorList>
    </citation>
    <scope>NUCLEOTIDE SEQUENCE [LARGE SCALE GENOMIC DNA]</scope>
    <source>
        <strain evidence="3">NRRL 1555(-)</strain>
    </source>
</reference>
<dbReference type="VEuPathDB" id="FungiDB:PHYBLDRAFT_174398"/>
<accession>A0A167K6A8</accession>
<keyword evidence="1" id="KW-0812">Transmembrane</keyword>
<evidence type="ECO:0000256" key="1">
    <source>
        <dbReference type="SAM" id="Phobius"/>
    </source>
</evidence>